<dbReference type="Proteomes" id="UP001648503">
    <property type="component" value="Unassembled WGS sequence"/>
</dbReference>
<name>A0ABQ8EYN7_9FUNG</name>
<keyword evidence="2" id="KW-0732">Signal</keyword>
<evidence type="ECO:0000313" key="3">
    <source>
        <dbReference type="EMBL" id="KAH6587582.1"/>
    </source>
</evidence>
<gene>
    <name evidence="3" type="ORF">BASA50_011187</name>
</gene>
<organism evidence="3 4">
    <name type="scientific">Batrachochytrium salamandrivorans</name>
    <dbReference type="NCBI Taxonomy" id="1357716"/>
    <lineage>
        <taxon>Eukaryota</taxon>
        <taxon>Fungi</taxon>
        <taxon>Fungi incertae sedis</taxon>
        <taxon>Chytridiomycota</taxon>
        <taxon>Chytridiomycota incertae sedis</taxon>
        <taxon>Chytridiomycetes</taxon>
        <taxon>Rhizophydiales</taxon>
        <taxon>Rhizophydiales incertae sedis</taxon>
        <taxon>Batrachochytrium</taxon>
    </lineage>
</organism>
<feature type="signal peptide" evidence="2">
    <location>
        <begin position="1"/>
        <end position="19"/>
    </location>
</feature>
<keyword evidence="4" id="KW-1185">Reference proteome</keyword>
<evidence type="ECO:0000256" key="2">
    <source>
        <dbReference type="SAM" id="SignalP"/>
    </source>
</evidence>
<accession>A0ABQ8EYN7</accession>
<feature type="compositionally biased region" description="Low complexity" evidence="1">
    <location>
        <begin position="118"/>
        <end position="136"/>
    </location>
</feature>
<sequence>MRFSAITIGSLLTSITANAMVMVSASVEKDTDGLVKRNAAYNSYGDTTSADVAPVDAASAAISAPADPAVPISEPSAADAVISPNEATRHRKHSQSTSGWGDNQAHTKAWEASQPSTAVEAESAQPAEPSAPTVEH</sequence>
<proteinExistence type="predicted"/>
<evidence type="ECO:0000313" key="4">
    <source>
        <dbReference type="Proteomes" id="UP001648503"/>
    </source>
</evidence>
<evidence type="ECO:0000256" key="1">
    <source>
        <dbReference type="SAM" id="MobiDB-lite"/>
    </source>
</evidence>
<feature type="compositionally biased region" description="Polar residues" evidence="1">
    <location>
        <begin position="95"/>
        <end position="106"/>
    </location>
</feature>
<comment type="caution">
    <text evidence="3">The sequence shown here is derived from an EMBL/GenBank/DDBJ whole genome shotgun (WGS) entry which is preliminary data.</text>
</comment>
<feature type="region of interest" description="Disordered" evidence="1">
    <location>
        <begin position="67"/>
        <end position="136"/>
    </location>
</feature>
<feature type="chain" id="PRO_5047166206" evidence="2">
    <location>
        <begin position="20"/>
        <end position="136"/>
    </location>
</feature>
<protein>
    <submittedName>
        <fullName evidence="3">Uncharacterized protein</fullName>
    </submittedName>
</protein>
<reference evidence="3 4" key="1">
    <citation type="submission" date="2021-02" db="EMBL/GenBank/DDBJ databases">
        <title>Variation within the Batrachochytrium salamandrivorans European outbreak.</title>
        <authorList>
            <person name="Kelly M."/>
            <person name="Pasmans F."/>
            <person name="Shea T.P."/>
            <person name="Munoz J.F."/>
            <person name="Carranza S."/>
            <person name="Cuomo C.A."/>
            <person name="Martel A."/>
        </authorList>
    </citation>
    <scope>NUCLEOTIDE SEQUENCE [LARGE SCALE GENOMIC DNA]</scope>
    <source>
        <strain evidence="3 4">AMFP18/2</strain>
    </source>
</reference>
<dbReference type="EMBL" id="JAFCIX010000555">
    <property type="protein sequence ID" value="KAH6587582.1"/>
    <property type="molecule type" value="Genomic_DNA"/>
</dbReference>